<dbReference type="InterPro" id="IPR058348">
    <property type="entry name" value="DUF8035"/>
</dbReference>
<feature type="compositionally biased region" description="Polar residues" evidence="1">
    <location>
        <begin position="90"/>
        <end position="106"/>
    </location>
</feature>
<dbReference type="PANTHER" id="PTHR42081">
    <property type="entry name" value="ZINC FINGER PROTEIN DHHC DOMAIN CONTAINING PROTEIN"/>
    <property type="match status" value="1"/>
</dbReference>
<feature type="compositionally biased region" description="Basic and acidic residues" evidence="1">
    <location>
        <begin position="809"/>
        <end position="821"/>
    </location>
</feature>
<dbReference type="Proteomes" id="UP000799776">
    <property type="component" value="Unassembled WGS sequence"/>
</dbReference>
<gene>
    <name evidence="3" type="ORF">K490DRAFT_67630</name>
</gene>
<keyword evidence="4" id="KW-1185">Reference proteome</keyword>
<feature type="region of interest" description="Disordered" evidence="1">
    <location>
        <begin position="1"/>
        <end position="705"/>
    </location>
</feature>
<feature type="compositionally biased region" description="Basic and acidic residues" evidence="1">
    <location>
        <begin position="603"/>
        <end position="628"/>
    </location>
</feature>
<feature type="domain" description="DUF8035" evidence="2">
    <location>
        <begin position="706"/>
        <end position="759"/>
    </location>
</feature>
<feature type="compositionally biased region" description="Basic and acidic residues" evidence="1">
    <location>
        <begin position="493"/>
        <end position="502"/>
    </location>
</feature>
<feature type="compositionally biased region" description="Basic and acidic residues" evidence="1">
    <location>
        <begin position="911"/>
        <end position="921"/>
    </location>
</feature>
<dbReference type="PANTHER" id="PTHR42081:SF1">
    <property type="entry name" value="ZINC FINGER PROTEIN DHHC DOMAIN CONTAINING PROTEIN"/>
    <property type="match status" value="1"/>
</dbReference>
<dbReference type="Pfam" id="PF26118">
    <property type="entry name" value="DUF8035"/>
    <property type="match status" value="1"/>
</dbReference>
<feature type="compositionally biased region" description="Polar residues" evidence="1">
    <location>
        <begin position="53"/>
        <end position="70"/>
    </location>
</feature>
<dbReference type="OrthoDB" id="5418088at2759"/>
<feature type="compositionally biased region" description="Polar residues" evidence="1">
    <location>
        <begin position="132"/>
        <end position="144"/>
    </location>
</feature>
<feature type="compositionally biased region" description="Basic and acidic residues" evidence="1">
    <location>
        <begin position="957"/>
        <end position="976"/>
    </location>
</feature>
<feature type="compositionally biased region" description="Basic and acidic residues" evidence="1">
    <location>
        <begin position="368"/>
        <end position="379"/>
    </location>
</feature>
<evidence type="ECO:0000256" key="1">
    <source>
        <dbReference type="SAM" id="MobiDB-lite"/>
    </source>
</evidence>
<feature type="compositionally biased region" description="Low complexity" evidence="1">
    <location>
        <begin position="469"/>
        <end position="489"/>
    </location>
</feature>
<feature type="compositionally biased region" description="Basic and acidic residues" evidence="1">
    <location>
        <begin position="647"/>
        <end position="667"/>
    </location>
</feature>
<feature type="compositionally biased region" description="Basic and acidic residues" evidence="1">
    <location>
        <begin position="400"/>
        <end position="468"/>
    </location>
</feature>
<feature type="compositionally biased region" description="Polar residues" evidence="1">
    <location>
        <begin position="893"/>
        <end position="910"/>
    </location>
</feature>
<feature type="region of interest" description="Disordered" evidence="1">
    <location>
        <begin position="754"/>
        <end position="976"/>
    </location>
</feature>
<feature type="compositionally biased region" description="Basic and acidic residues" evidence="1">
    <location>
        <begin position="155"/>
        <end position="178"/>
    </location>
</feature>
<accession>A0A9P4LWV0</accession>
<evidence type="ECO:0000259" key="2">
    <source>
        <dbReference type="Pfam" id="PF26118"/>
    </source>
</evidence>
<feature type="compositionally biased region" description="Basic residues" evidence="1">
    <location>
        <begin position="145"/>
        <end position="154"/>
    </location>
</feature>
<name>A0A9P4LWV0_9PEZI</name>
<feature type="compositionally biased region" description="Basic and acidic residues" evidence="1">
    <location>
        <begin position="530"/>
        <end position="554"/>
    </location>
</feature>
<comment type="caution">
    <text evidence="3">The sequence shown here is derived from an EMBL/GenBank/DDBJ whole genome shotgun (WGS) entry which is preliminary data.</text>
</comment>
<feature type="compositionally biased region" description="Basic and acidic residues" evidence="1">
    <location>
        <begin position="677"/>
        <end position="688"/>
    </location>
</feature>
<proteinExistence type="predicted"/>
<dbReference type="EMBL" id="ML978730">
    <property type="protein sequence ID" value="KAF2085471.1"/>
    <property type="molecule type" value="Genomic_DNA"/>
</dbReference>
<dbReference type="AlphaFoldDB" id="A0A9P4LWV0"/>
<organism evidence="3 4">
    <name type="scientific">Saccharata proteae CBS 121410</name>
    <dbReference type="NCBI Taxonomy" id="1314787"/>
    <lineage>
        <taxon>Eukaryota</taxon>
        <taxon>Fungi</taxon>
        <taxon>Dikarya</taxon>
        <taxon>Ascomycota</taxon>
        <taxon>Pezizomycotina</taxon>
        <taxon>Dothideomycetes</taxon>
        <taxon>Dothideomycetes incertae sedis</taxon>
        <taxon>Botryosphaeriales</taxon>
        <taxon>Saccharataceae</taxon>
        <taxon>Saccharata</taxon>
    </lineage>
</organism>
<evidence type="ECO:0000313" key="4">
    <source>
        <dbReference type="Proteomes" id="UP000799776"/>
    </source>
</evidence>
<feature type="compositionally biased region" description="Polar residues" evidence="1">
    <location>
        <begin position="765"/>
        <end position="792"/>
    </location>
</feature>
<reference evidence="3" key="1">
    <citation type="journal article" date="2020" name="Stud. Mycol.">
        <title>101 Dothideomycetes genomes: a test case for predicting lifestyles and emergence of pathogens.</title>
        <authorList>
            <person name="Haridas S."/>
            <person name="Albert R."/>
            <person name="Binder M."/>
            <person name="Bloem J."/>
            <person name="Labutti K."/>
            <person name="Salamov A."/>
            <person name="Andreopoulos B."/>
            <person name="Baker S."/>
            <person name="Barry K."/>
            <person name="Bills G."/>
            <person name="Bluhm B."/>
            <person name="Cannon C."/>
            <person name="Castanera R."/>
            <person name="Culley D."/>
            <person name="Daum C."/>
            <person name="Ezra D."/>
            <person name="Gonzalez J."/>
            <person name="Henrissat B."/>
            <person name="Kuo A."/>
            <person name="Liang C."/>
            <person name="Lipzen A."/>
            <person name="Lutzoni F."/>
            <person name="Magnuson J."/>
            <person name="Mondo S."/>
            <person name="Nolan M."/>
            <person name="Ohm R."/>
            <person name="Pangilinan J."/>
            <person name="Park H.-J."/>
            <person name="Ramirez L."/>
            <person name="Alfaro M."/>
            <person name="Sun H."/>
            <person name="Tritt A."/>
            <person name="Yoshinaga Y."/>
            <person name="Zwiers L.-H."/>
            <person name="Turgeon B."/>
            <person name="Goodwin S."/>
            <person name="Spatafora J."/>
            <person name="Crous P."/>
            <person name="Grigoriev I."/>
        </authorList>
    </citation>
    <scope>NUCLEOTIDE SEQUENCE</scope>
    <source>
        <strain evidence="3">CBS 121410</strain>
    </source>
</reference>
<feature type="compositionally biased region" description="Basic and acidic residues" evidence="1">
    <location>
        <begin position="278"/>
        <end position="288"/>
    </location>
</feature>
<feature type="compositionally biased region" description="Basic and acidic residues" evidence="1">
    <location>
        <begin position="840"/>
        <end position="856"/>
    </location>
</feature>
<feature type="compositionally biased region" description="Basic and acidic residues" evidence="1">
    <location>
        <begin position="319"/>
        <end position="355"/>
    </location>
</feature>
<feature type="compositionally biased region" description="Basic and acidic residues" evidence="1">
    <location>
        <begin position="561"/>
        <end position="572"/>
    </location>
</feature>
<protein>
    <recommendedName>
        <fullName evidence="2">DUF8035 domain-containing protein</fullName>
    </recommendedName>
</protein>
<evidence type="ECO:0000313" key="3">
    <source>
        <dbReference type="EMBL" id="KAF2085471.1"/>
    </source>
</evidence>
<sequence>MDPRYHHRPSSPGGRRLVVPGRSSTGTFAGEYDQYYNTSHRSPRTSAERIVPTTANYSTQPSAATRSSAGYDSYTGRPRRATLTDDRSRPASTLTSGTPIRTTTHSAVVHAQARPSSPLTRTYDTRPDQYITPGSSLARPSSRQGHTHHSHRKIYSIDDGKAVRVDPREADTRKRESATYKAPAAKSYHTSTKDFNNDDYSYTDPASMYRDTEPRWRQRSGSVERGSRRPVSMLESYGPRTSLRDFGGPPVTTRGFDKLNVAPVARTASLRDHHRTPHSRETSRERSSTADNYVSYRDDPYGAPQRASSLRQPAAYVHQDSDDRRDDRYGYRDEYDDRREGRRSAKPFEDRDVESRGFGIRPIPEYQQKPRDDTYDRRPPPPAPAYPVDPAISIPSVRDYMPEPPRDEARWEQERIEREYRDRDVRERERPRDREKDYDTDRESHRRKDYDRCKDVDRDRHDRDRDHLASGALPVAAAAAAAAGVAAYGGSRGGDRSNRDYRPEDDEERARRPRQKPSDDSVSPPRRRHYANDTDESREHDDRRQEPRDSKTAEPLDPDEEYRRRVQKELERSSGGTSTRTQDGSDSERSDRERERRRRERHERHAREDRERAADGDRTPRDRDRHNSVFEGPMTDEPASMSASAVQEKDRDGRVRIVSPPRHDKDSPPPPKGILRRPTEKFPEDPNPIREGVAPLNKDKDIPPNARWTKIARKLVNPEALEEAKERFEERMDCVIVLRVLTKEQIQELATRTKELRKARGKYIHSSTSTQYRPSPLPSQRATPSAARSSLEQAAAKGNIYSPPPHANDLGERPSRSRRESLSNGSKGVRFTPSVQGGSESRKKQREREDRDDKTVYRRTPAPKTRDLPSDDEEQQEYGNDRSSNDQGPRAQSFPSLLSPILNQVINSLTRQKEEDHQEHRHERRHRHRDRGSDDYDSESDEAKPRMLEAAPPQQARSERDRDRERPKEEQYSSRK</sequence>